<evidence type="ECO:0000313" key="5">
    <source>
        <dbReference type="EMBL" id="WEK03344.1"/>
    </source>
</evidence>
<dbReference type="PANTHER" id="PTHR43788:SF6">
    <property type="entry name" value="DNA HELICASE B"/>
    <property type="match status" value="1"/>
</dbReference>
<keyword evidence="1" id="KW-0547">Nucleotide-binding</keyword>
<dbReference type="Pfam" id="PF08751">
    <property type="entry name" value="TrwC"/>
    <property type="match status" value="1"/>
</dbReference>
<evidence type="ECO:0000256" key="1">
    <source>
        <dbReference type="ARBA" id="ARBA00022741"/>
    </source>
</evidence>
<organism evidence="5 6">
    <name type="scientific">Candidatus Devosia phytovorans</name>
    <dbReference type="NCBI Taxonomy" id="3121372"/>
    <lineage>
        <taxon>Bacteria</taxon>
        <taxon>Pseudomonadati</taxon>
        <taxon>Pseudomonadota</taxon>
        <taxon>Alphaproteobacteria</taxon>
        <taxon>Hyphomicrobiales</taxon>
        <taxon>Devosiaceae</taxon>
        <taxon>Devosia</taxon>
    </lineage>
</organism>
<dbReference type="InterPro" id="IPR014862">
    <property type="entry name" value="TrwC"/>
</dbReference>
<dbReference type="SUPFAM" id="SSF55464">
    <property type="entry name" value="Origin of replication-binding domain, RBD-like"/>
    <property type="match status" value="1"/>
</dbReference>
<protein>
    <submittedName>
        <fullName evidence="5">MobF family relaxase</fullName>
    </submittedName>
</protein>
<dbReference type="EMBL" id="CP119312">
    <property type="protein sequence ID" value="WEK03344.1"/>
    <property type="molecule type" value="Genomic_DNA"/>
</dbReference>
<dbReference type="PANTHER" id="PTHR43788">
    <property type="entry name" value="DNA2/NAM7 HELICASE FAMILY MEMBER"/>
    <property type="match status" value="1"/>
</dbReference>
<proteinExistence type="predicted"/>
<sequence>MPSIDYYLDGREGSSLNYYAEANSTAAWWTSNDVETEYFGCTDGQEVDEETFRRLCSGELLDGSMVNHHNRVRRPGYDLHFAPPKSVSVLALLSSPEDQRIIINAHDAAVRRALDYVFHNSLLHARRGHAGRETETARAYVAAIFRELTSRADDPQLHSHCVVPNIAMRQDGTVGALNNEQALDYQHLIGAMYRAELAHGLKRAGYKLVRRKRHFEIAGIPTTVLREFSQRREAIEAAALKAGIDLKDRAAMQRITLATRPDKEHSGNDARLQWQERLKSLSFDLSDVARVTPSDCVTVDSSSLADQAVSSAFENSAVLQRSKMLASVAEGLQCELNADAIEALISKQLPSLVEEISARSQSSAEREYSTRTNIGDEKYIVRSAIAGMGTVSETSEQLIAKALASRPSLSQEQIDAIRHGLNSDRVCLVEGSAGAGKSFGLSAVAEVANAGGKIVYALGPSWSATKTIGRDTGTDAKRTLTLQGFLLRTESGKIELNDDCFIILDEAGMVSTKDMARLLRLVDSAGAKLVLSGDTEQLPPVSAGAPLAILSRAVGSSKMRQIRRQVVPWQRAASMQFAKGLTADALETYNERGHIDWAGSREEAIQALADRYIADKLWDQANTIMPPPTCLVIAAWNEDVLELNRAIRERLRWSDFISEREIMIGTAVRNRDEGRMESATLALTTGDRVVFGETVVLPSRTINNADTATIIDATADNLRVKFDDGQIVAVSIVNLVGTRQPDEPKAPMIKHAFCVTTNFAQGLTVDRAYVAAIRSTNRESMYVGMTRHRHAVQLFVDLSNFPAPKPPKASFPKFLSKEARSQINSAATLTAQKKNFMSRCAAPAKKRNACDSEADLMDWSALTIDEASAAPNPMEQFMQRRERQRLADGARNWTPRTEAGVPSGLYAQIRNDLPRPIANTLTEARAWINLIRQKISTYIARAAEILASRYLNKIGKTEKNTATAKPSTTKPTTPTSTDPEP</sequence>
<dbReference type="Gene3D" id="3.40.50.300">
    <property type="entry name" value="P-loop containing nucleotide triphosphate hydrolases"/>
    <property type="match status" value="2"/>
</dbReference>
<dbReference type="NCBIfam" id="NF041492">
    <property type="entry name" value="MobF"/>
    <property type="match status" value="1"/>
</dbReference>
<name>A0AAJ5VRK1_9HYPH</name>
<dbReference type="InterPro" id="IPR027417">
    <property type="entry name" value="P-loop_NTPase"/>
</dbReference>
<dbReference type="InterPro" id="IPR050534">
    <property type="entry name" value="Coronavir_polyprotein_1ab"/>
</dbReference>
<evidence type="ECO:0000256" key="3">
    <source>
        <dbReference type="SAM" id="MobiDB-lite"/>
    </source>
</evidence>
<evidence type="ECO:0000313" key="6">
    <source>
        <dbReference type="Proteomes" id="UP001217476"/>
    </source>
</evidence>
<gene>
    <name evidence="5" type="primary">mobF</name>
    <name evidence="5" type="ORF">P0Y65_14225</name>
</gene>
<feature type="domain" description="TrwC relaxase" evidence="4">
    <location>
        <begin position="5"/>
        <end position="280"/>
    </location>
</feature>
<dbReference type="GO" id="GO:0005524">
    <property type="term" value="F:ATP binding"/>
    <property type="evidence" value="ECO:0007669"/>
    <property type="project" value="UniProtKB-KW"/>
</dbReference>
<dbReference type="Pfam" id="PF13604">
    <property type="entry name" value="AAA_30"/>
    <property type="match status" value="1"/>
</dbReference>
<feature type="compositionally biased region" description="Low complexity" evidence="3">
    <location>
        <begin position="961"/>
        <end position="981"/>
    </location>
</feature>
<keyword evidence="2" id="KW-0067">ATP-binding</keyword>
<accession>A0AAJ5VRK1</accession>
<reference evidence="5" key="1">
    <citation type="submission" date="2023-03" db="EMBL/GenBank/DDBJ databases">
        <title>Andean soil-derived lignocellulolytic bacterial consortium as a source of novel taxa and putative plastic-active enzymes.</title>
        <authorList>
            <person name="Diaz-Garcia L."/>
            <person name="Chuvochina M."/>
            <person name="Feuerriegel G."/>
            <person name="Bunk B."/>
            <person name="Sproer C."/>
            <person name="Streit W.R."/>
            <person name="Rodriguez L.M."/>
            <person name="Overmann J."/>
            <person name="Jimenez D.J."/>
        </authorList>
    </citation>
    <scope>NUCLEOTIDE SEQUENCE</scope>
    <source>
        <strain evidence="5">MAG 4196</strain>
    </source>
</reference>
<dbReference type="CDD" id="cd17933">
    <property type="entry name" value="DEXSc_RecD-like"/>
    <property type="match status" value="1"/>
</dbReference>
<dbReference type="Proteomes" id="UP001217476">
    <property type="component" value="Chromosome"/>
</dbReference>
<dbReference type="InterPro" id="IPR014059">
    <property type="entry name" value="TraI/TrwC_relax"/>
</dbReference>
<dbReference type="NCBIfam" id="TIGR02686">
    <property type="entry name" value="relax_trwC"/>
    <property type="match status" value="1"/>
</dbReference>
<dbReference type="AlphaFoldDB" id="A0AAJ5VRK1"/>
<feature type="region of interest" description="Disordered" evidence="3">
    <location>
        <begin position="956"/>
        <end position="981"/>
    </location>
</feature>
<evidence type="ECO:0000259" key="4">
    <source>
        <dbReference type="Pfam" id="PF08751"/>
    </source>
</evidence>
<dbReference type="GO" id="GO:0003678">
    <property type="term" value="F:DNA helicase activity"/>
    <property type="evidence" value="ECO:0007669"/>
    <property type="project" value="UniProtKB-ARBA"/>
</dbReference>
<dbReference type="SUPFAM" id="SSF52540">
    <property type="entry name" value="P-loop containing nucleoside triphosphate hydrolases"/>
    <property type="match status" value="2"/>
</dbReference>
<evidence type="ECO:0000256" key="2">
    <source>
        <dbReference type="ARBA" id="ARBA00022840"/>
    </source>
</evidence>